<dbReference type="PIRSF" id="PIRSF000337">
    <property type="entry name" value="NTA_MOA"/>
    <property type="match status" value="1"/>
</dbReference>
<evidence type="ECO:0000256" key="2">
    <source>
        <dbReference type="ARBA" id="ARBA00022643"/>
    </source>
</evidence>
<keyword evidence="4 8" id="KW-0503">Monooxygenase</keyword>
<keyword evidence="9" id="KW-1185">Reference proteome</keyword>
<evidence type="ECO:0000256" key="4">
    <source>
        <dbReference type="ARBA" id="ARBA00023033"/>
    </source>
</evidence>
<keyword evidence="2 6" id="KW-0288">FMN</keyword>
<gene>
    <name evidence="8" type="ORF">SAMN04487779_1002428</name>
</gene>
<sequence>MPTMALATLVHPTGSHPASWLHPSTAAGGSTDIAHYRALAQLAERGMFDLFFIADTPAARTTNLEAYARFPLFMNVFEPLTLLSALAGATTHIGLGGTASTSFSEPYNIARQFASLDHISGGRAAWNVVTSANDFAARNFGLDRLPPHGDRYERAREFVDVVRKLWDTWEDGAFLRDRESGLFFDPAKQHPVAHEGAHFRVHGALNIERAPQGQPVIIQAGASDTGREFAAETAELVFSSDSTVESGRRFYADLKGRMARHGRPPEALKVLAGLPAIVADSEQEAEDMYQTLQALIHPDVGRMRLGMDLEADLSGLPLDEPIPPERIPASANLHRAYFEHILGLIREGLTLRQLYMRYERGNRTIRGTPRQVADHMEEWFTTGAADGFMLTFSVLPAGMEAFIAKVVPELQRRGLVKREWAGRTLRENVGLRRPPNRHVAGG</sequence>
<feature type="binding site" evidence="6">
    <location>
        <position position="148"/>
    </location>
    <ligand>
        <name>FMN</name>
        <dbReference type="ChEBI" id="CHEBI:58210"/>
    </ligand>
</feature>
<dbReference type="InterPro" id="IPR036661">
    <property type="entry name" value="Luciferase-like_sf"/>
</dbReference>
<dbReference type="InterPro" id="IPR051260">
    <property type="entry name" value="Diverse_substr_monoxygenases"/>
</dbReference>
<dbReference type="Proteomes" id="UP000198925">
    <property type="component" value="Unassembled WGS sequence"/>
</dbReference>
<reference evidence="8 9" key="1">
    <citation type="submission" date="2016-10" db="EMBL/GenBank/DDBJ databases">
        <authorList>
            <person name="de Groot N.N."/>
        </authorList>
    </citation>
    <scope>NUCLEOTIDE SEQUENCE [LARGE SCALE GENOMIC DNA]</scope>
    <source>
        <strain evidence="8 9">CPCC 100156</strain>
    </source>
</reference>
<evidence type="ECO:0000256" key="3">
    <source>
        <dbReference type="ARBA" id="ARBA00023002"/>
    </source>
</evidence>
<evidence type="ECO:0000256" key="6">
    <source>
        <dbReference type="PIRSR" id="PIRSR000337-1"/>
    </source>
</evidence>
<organism evidence="8 9">
    <name type="scientific">Belnapia rosea</name>
    <dbReference type="NCBI Taxonomy" id="938405"/>
    <lineage>
        <taxon>Bacteria</taxon>
        <taxon>Pseudomonadati</taxon>
        <taxon>Pseudomonadota</taxon>
        <taxon>Alphaproteobacteria</taxon>
        <taxon>Acetobacterales</taxon>
        <taxon>Roseomonadaceae</taxon>
        <taxon>Belnapia</taxon>
    </lineage>
</organism>
<evidence type="ECO:0000313" key="8">
    <source>
        <dbReference type="EMBL" id="SDC80765.1"/>
    </source>
</evidence>
<dbReference type="PANTHER" id="PTHR30011">
    <property type="entry name" value="ALKANESULFONATE MONOOXYGENASE-RELATED"/>
    <property type="match status" value="1"/>
</dbReference>
<feature type="binding site" evidence="6">
    <location>
        <position position="152"/>
    </location>
    <ligand>
        <name>FMN</name>
        <dbReference type="ChEBI" id="CHEBI:58210"/>
    </ligand>
</feature>
<dbReference type="CDD" id="cd01095">
    <property type="entry name" value="Nitrilotriacetate_monoxgenase"/>
    <property type="match status" value="1"/>
</dbReference>
<dbReference type="GO" id="GO:0016705">
    <property type="term" value="F:oxidoreductase activity, acting on paired donors, with incorporation or reduction of molecular oxygen"/>
    <property type="evidence" value="ECO:0007669"/>
    <property type="project" value="InterPro"/>
</dbReference>
<name>A0A1G6PN54_9PROT</name>
<feature type="binding site" evidence="6">
    <location>
        <position position="223"/>
    </location>
    <ligand>
        <name>FMN</name>
        <dbReference type="ChEBI" id="CHEBI:58210"/>
    </ligand>
</feature>
<proteinExistence type="inferred from homology"/>
<evidence type="ECO:0000259" key="7">
    <source>
        <dbReference type="Pfam" id="PF00296"/>
    </source>
</evidence>
<dbReference type="InterPro" id="IPR011251">
    <property type="entry name" value="Luciferase-like_dom"/>
</dbReference>
<dbReference type="Pfam" id="PF00296">
    <property type="entry name" value="Bac_luciferase"/>
    <property type="match status" value="1"/>
</dbReference>
<comment type="similarity">
    <text evidence="5">Belongs to the NtaA/SnaA/DszA monooxygenase family.</text>
</comment>
<keyword evidence="3" id="KW-0560">Oxidoreductase</keyword>
<dbReference type="RefSeq" id="WP_090662276.1">
    <property type="nucleotide sequence ID" value="NZ_FMZX01000002.1"/>
</dbReference>
<dbReference type="Gene3D" id="3.20.20.30">
    <property type="entry name" value="Luciferase-like domain"/>
    <property type="match status" value="1"/>
</dbReference>
<dbReference type="EMBL" id="FMZX01000002">
    <property type="protein sequence ID" value="SDC80765.1"/>
    <property type="molecule type" value="Genomic_DNA"/>
</dbReference>
<feature type="domain" description="Luciferase-like" evidence="7">
    <location>
        <begin position="27"/>
        <end position="384"/>
    </location>
</feature>
<dbReference type="InterPro" id="IPR016215">
    <property type="entry name" value="NTA_MOA"/>
</dbReference>
<evidence type="ECO:0000256" key="5">
    <source>
        <dbReference type="ARBA" id="ARBA00033748"/>
    </source>
</evidence>
<protein>
    <submittedName>
        <fullName evidence="8">FMN-dependent oxidoreductase, nitrilotriacetate monooxygenase family</fullName>
    </submittedName>
</protein>
<dbReference type="AlphaFoldDB" id="A0A1G6PN54"/>
<dbReference type="PANTHER" id="PTHR30011:SF16">
    <property type="entry name" value="C2H2 FINGER DOMAIN TRANSCRIPTION FACTOR (EUROFUNG)-RELATED"/>
    <property type="match status" value="1"/>
</dbReference>
<dbReference type="GO" id="GO:0004497">
    <property type="term" value="F:monooxygenase activity"/>
    <property type="evidence" value="ECO:0007669"/>
    <property type="project" value="UniProtKB-KW"/>
</dbReference>
<dbReference type="STRING" id="938405.SAMN02927895_02155"/>
<feature type="binding site" evidence="6">
    <location>
        <position position="55"/>
    </location>
    <ligand>
        <name>FMN</name>
        <dbReference type="ChEBI" id="CHEBI:58210"/>
    </ligand>
</feature>
<accession>A0A1G6PN54</accession>
<keyword evidence="1 6" id="KW-0285">Flavoprotein</keyword>
<feature type="binding site" evidence="6">
    <location>
        <position position="98"/>
    </location>
    <ligand>
        <name>FMN</name>
        <dbReference type="ChEBI" id="CHEBI:58210"/>
    </ligand>
</feature>
<evidence type="ECO:0000313" key="9">
    <source>
        <dbReference type="Proteomes" id="UP000198925"/>
    </source>
</evidence>
<dbReference type="NCBIfam" id="TIGR03860">
    <property type="entry name" value="FMN_nitrolo"/>
    <property type="match status" value="1"/>
</dbReference>
<dbReference type="SUPFAM" id="SSF51679">
    <property type="entry name" value="Bacterial luciferase-like"/>
    <property type="match status" value="1"/>
</dbReference>
<evidence type="ECO:0000256" key="1">
    <source>
        <dbReference type="ARBA" id="ARBA00022630"/>
    </source>
</evidence>